<name>A0AAN8ID47_TRICO</name>
<feature type="non-terminal residue" evidence="1">
    <location>
        <position position="1"/>
    </location>
</feature>
<comment type="caution">
    <text evidence="1">The sequence shown here is derived from an EMBL/GenBank/DDBJ whole genome shotgun (WGS) entry which is preliminary data.</text>
</comment>
<organism evidence="1 2">
    <name type="scientific">Trichostrongylus colubriformis</name>
    <name type="common">Black scour worm</name>
    <dbReference type="NCBI Taxonomy" id="6319"/>
    <lineage>
        <taxon>Eukaryota</taxon>
        <taxon>Metazoa</taxon>
        <taxon>Ecdysozoa</taxon>
        <taxon>Nematoda</taxon>
        <taxon>Chromadorea</taxon>
        <taxon>Rhabditida</taxon>
        <taxon>Rhabditina</taxon>
        <taxon>Rhabditomorpha</taxon>
        <taxon>Strongyloidea</taxon>
        <taxon>Trichostrongylidae</taxon>
        <taxon>Trichostrongylus</taxon>
    </lineage>
</organism>
<keyword evidence="2" id="KW-1185">Reference proteome</keyword>
<dbReference type="EMBL" id="WIXE01019474">
    <property type="protein sequence ID" value="KAK5969989.1"/>
    <property type="molecule type" value="Genomic_DNA"/>
</dbReference>
<reference evidence="1 2" key="1">
    <citation type="submission" date="2019-10" db="EMBL/GenBank/DDBJ databases">
        <title>Assembly and Annotation for the nematode Trichostrongylus colubriformis.</title>
        <authorList>
            <person name="Martin J."/>
        </authorList>
    </citation>
    <scope>NUCLEOTIDE SEQUENCE [LARGE SCALE GENOMIC DNA]</scope>
    <source>
        <strain evidence="1">G859</strain>
        <tissue evidence="1">Whole worm</tissue>
    </source>
</reference>
<gene>
    <name evidence="1" type="ORF">GCK32_012945</name>
</gene>
<accession>A0AAN8ID47</accession>
<protein>
    <submittedName>
        <fullName evidence="1">Uncharacterized protein</fullName>
    </submittedName>
</protein>
<proteinExistence type="predicted"/>
<sequence length="70" mass="7913">TERHVSTYTDQAVIYDVVNINPKPINKGPTYSHSALNRYRVPSLSAQPVPRTFTQRLTGTAYLHSALNRE</sequence>
<dbReference type="Proteomes" id="UP001331761">
    <property type="component" value="Unassembled WGS sequence"/>
</dbReference>
<dbReference type="AlphaFoldDB" id="A0AAN8ID47"/>
<evidence type="ECO:0000313" key="2">
    <source>
        <dbReference type="Proteomes" id="UP001331761"/>
    </source>
</evidence>
<evidence type="ECO:0000313" key="1">
    <source>
        <dbReference type="EMBL" id="KAK5969989.1"/>
    </source>
</evidence>